<comment type="caution">
    <text evidence="5">The sequence shown here is derived from an EMBL/GenBank/DDBJ whole genome shotgun (WGS) entry which is preliminary data.</text>
</comment>
<dbReference type="AlphaFoldDB" id="A0A7Z0D4M1"/>
<dbReference type="Gene3D" id="3.50.50.60">
    <property type="entry name" value="FAD/NAD(P)-binding domain"/>
    <property type="match status" value="2"/>
</dbReference>
<organism evidence="5 6">
    <name type="scientific">Spelaeicoccus albus</name>
    <dbReference type="NCBI Taxonomy" id="1280376"/>
    <lineage>
        <taxon>Bacteria</taxon>
        <taxon>Bacillati</taxon>
        <taxon>Actinomycetota</taxon>
        <taxon>Actinomycetes</taxon>
        <taxon>Micrococcales</taxon>
        <taxon>Brevibacteriaceae</taxon>
        <taxon>Spelaeicoccus</taxon>
    </lineage>
</organism>
<protein>
    <submittedName>
        <fullName evidence="5">2-polyprenyl-6-methoxyphenol hydroxylase-like FAD-dependent oxidoreductase</fullName>
    </submittedName>
</protein>
<dbReference type="Gene3D" id="3.40.30.120">
    <property type="match status" value="1"/>
</dbReference>
<sequence length="509" mass="54361">MTYDAIIVGGGPAGLFLACEMRLAGATPLVLEQRTEPDTSDKAHGLAGQTVRLLDHRGLVQHLGGPDVPRPAPGFFYAGIPLALSTLGGENPLYLLPVNQRDLERVLTERAAELNVEIRRGWKVTSLSQTTDHVQVQALAPDGETTLCGQYLVACDGGSSLIRRQAGIGFPGTTDEHTVDRSALIGPSDHIAFLPGGRVVVEGLGEISAAFHRTEHGVFSILPHDPQRPLVNTAEWEDEPGGNFPGHGDPMTLNEMEDSVERVLGVRVPLTPPPVGAPTLLRRLTHRNSRQADRYRAGRVFVAGDAAHVSHGPTLNAALGDAANLGWKLAASVHGWAPEGLLDTYESERHSVGARVLMHTRAESALLAPGDDVTALRKMATEFLQDPDNLQALAALIAGADVRYHVDDEDPESPAGWFAPPLEMTTGDGMLVRLAELQRDGRPLLIDGTDTAAMSTIVEPWSSRIHYVAAKLSDPPAMGLLVRPDGYIAWTGTDPAGLTAALENWFGAA</sequence>
<evidence type="ECO:0000313" key="5">
    <source>
        <dbReference type="EMBL" id="NYI68789.1"/>
    </source>
</evidence>
<keyword evidence="2" id="KW-0285">Flavoprotein</keyword>
<dbReference type="RefSeq" id="WP_179429084.1">
    <property type="nucleotide sequence ID" value="NZ_JACBZP010000001.1"/>
</dbReference>
<evidence type="ECO:0000313" key="6">
    <source>
        <dbReference type="Proteomes" id="UP000539111"/>
    </source>
</evidence>
<evidence type="ECO:0000256" key="1">
    <source>
        <dbReference type="ARBA" id="ARBA00001974"/>
    </source>
</evidence>
<dbReference type="InterPro" id="IPR050641">
    <property type="entry name" value="RIFMO-like"/>
</dbReference>
<gene>
    <name evidence="5" type="ORF">BJY26_003095</name>
</gene>
<name>A0A7Z0D4M1_9MICO</name>
<proteinExistence type="predicted"/>
<dbReference type="Pfam" id="PF01494">
    <property type="entry name" value="FAD_binding_3"/>
    <property type="match status" value="1"/>
</dbReference>
<dbReference type="PRINTS" id="PR00420">
    <property type="entry name" value="RNGMNOXGNASE"/>
</dbReference>
<feature type="domain" description="FAD-binding" evidence="4">
    <location>
        <begin position="3"/>
        <end position="358"/>
    </location>
</feature>
<keyword evidence="3" id="KW-0274">FAD</keyword>
<reference evidence="5 6" key="1">
    <citation type="submission" date="2020-07" db="EMBL/GenBank/DDBJ databases">
        <title>Sequencing the genomes of 1000 actinobacteria strains.</title>
        <authorList>
            <person name="Klenk H.-P."/>
        </authorList>
    </citation>
    <scope>NUCLEOTIDE SEQUENCE [LARGE SCALE GENOMIC DNA]</scope>
    <source>
        <strain evidence="5 6">DSM 26341</strain>
    </source>
</reference>
<dbReference type="Pfam" id="PF21274">
    <property type="entry name" value="Rng_hyd_C"/>
    <property type="match status" value="1"/>
</dbReference>
<evidence type="ECO:0000256" key="2">
    <source>
        <dbReference type="ARBA" id="ARBA00022630"/>
    </source>
</evidence>
<comment type="cofactor">
    <cofactor evidence="1">
        <name>FAD</name>
        <dbReference type="ChEBI" id="CHEBI:57692"/>
    </cofactor>
</comment>
<dbReference type="SUPFAM" id="SSF51905">
    <property type="entry name" value="FAD/NAD(P)-binding domain"/>
    <property type="match status" value="1"/>
</dbReference>
<dbReference type="InterPro" id="IPR002938">
    <property type="entry name" value="FAD-bd"/>
</dbReference>
<dbReference type="InterPro" id="IPR036188">
    <property type="entry name" value="FAD/NAD-bd_sf"/>
</dbReference>
<dbReference type="EMBL" id="JACBZP010000001">
    <property type="protein sequence ID" value="NYI68789.1"/>
    <property type="molecule type" value="Genomic_DNA"/>
</dbReference>
<dbReference type="PANTHER" id="PTHR43004:SF19">
    <property type="entry name" value="BINDING MONOOXYGENASE, PUTATIVE (JCVI)-RELATED"/>
    <property type="match status" value="1"/>
</dbReference>
<keyword evidence="6" id="KW-1185">Reference proteome</keyword>
<dbReference type="PANTHER" id="PTHR43004">
    <property type="entry name" value="TRK SYSTEM POTASSIUM UPTAKE PROTEIN"/>
    <property type="match status" value="1"/>
</dbReference>
<evidence type="ECO:0000259" key="4">
    <source>
        <dbReference type="Pfam" id="PF01494"/>
    </source>
</evidence>
<accession>A0A7Z0D4M1</accession>
<dbReference type="GO" id="GO:0016709">
    <property type="term" value="F:oxidoreductase activity, acting on paired donors, with incorporation or reduction of molecular oxygen, NAD(P)H as one donor, and incorporation of one atom of oxygen"/>
    <property type="evidence" value="ECO:0007669"/>
    <property type="project" value="UniProtKB-ARBA"/>
</dbReference>
<dbReference type="GO" id="GO:0071949">
    <property type="term" value="F:FAD binding"/>
    <property type="evidence" value="ECO:0007669"/>
    <property type="project" value="InterPro"/>
</dbReference>
<dbReference type="Proteomes" id="UP000539111">
    <property type="component" value="Unassembled WGS sequence"/>
</dbReference>
<evidence type="ECO:0000256" key="3">
    <source>
        <dbReference type="ARBA" id="ARBA00022827"/>
    </source>
</evidence>